<sequence>MTVLPFTTDTVTVVRAGLVTDSYNNRVRDWAHAVRTPVRAVVDGTTTAEDTNGVDQTDTTYRCYLPPGTVVTAQDRLEWEGLVLEVAGEPIPRKGPTKALNHIQVDGRLISG</sequence>
<evidence type="ECO:0008006" key="3">
    <source>
        <dbReference type="Google" id="ProtNLM"/>
    </source>
</evidence>
<evidence type="ECO:0000313" key="2">
    <source>
        <dbReference type="Proteomes" id="UP001344658"/>
    </source>
</evidence>
<organism evidence="1 2">
    <name type="scientific">Actinacidiphila polyblastidii</name>
    <dbReference type="NCBI Taxonomy" id="3110430"/>
    <lineage>
        <taxon>Bacteria</taxon>
        <taxon>Bacillati</taxon>
        <taxon>Actinomycetota</taxon>
        <taxon>Actinomycetes</taxon>
        <taxon>Kitasatosporales</taxon>
        <taxon>Streptomycetaceae</taxon>
        <taxon>Actinacidiphila</taxon>
    </lineage>
</organism>
<dbReference type="InterPro" id="IPR038666">
    <property type="entry name" value="SSP1_head-tail_sf"/>
</dbReference>
<accession>A0ABU7P5R9</accession>
<protein>
    <recommendedName>
        <fullName evidence="3">Head-to-tail stopper</fullName>
    </recommendedName>
</protein>
<keyword evidence="2" id="KW-1185">Reference proteome</keyword>
<dbReference type="EMBL" id="JAZEWV010000002">
    <property type="protein sequence ID" value="MEE4540988.1"/>
    <property type="molecule type" value="Genomic_DNA"/>
</dbReference>
<evidence type="ECO:0000313" key="1">
    <source>
        <dbReference type="EMBL" id="MEE4540988.1"/>
    </source>
</evidence>
<comment type="caution">
    <text evidence="1">The sequence shown here is derived from an EMBL/GenBank/DDBJ whole genome shotgun (WGS) entry which is preliminary data.</text>
</comment>
<reference evidence="1 2" key="1">
    <citation type="submission" date="2023-12" db="EMBL/GenBank/DDBJ databases">
        <title>Streptomyces sp. V4-01.</title>
        <authorList>
            <person name="Somphong A."/>
            <person name="Phongsopitanun W."/>
        </authorList>
    </citation>
    <scope>NUCLEOTIDE SEQUENCE [LARGE SCALE GENOMIC DNA]</scope>
    <source>
        <strain evidence="1 2">V4-01</strain>
    </source>
</reference>
<dbReference type="Gene3D" id="2.40.10.270">
    <property type="entry name" value="Bacteriophage SPP1 head-tail adaptor protein"/>
    <property type="match status" value="1"/>
</dbReference>
<gene>
    <name evidence="1" type="ORF">V2S66_03270</name>
</gene>
<name>A0ABU7P5R9_9ACTN</name>
<dbReference type="Proteomes" id="UP001344658">
    <property type="component" value="Unassembled WGS sequence"/>
</dbReference>
<dbReference type="RefSeq" id="WP_330792882.1">
    <property type="nucleotide sequence ID" value="NZ_JAZEWV010000002.1"/>
</dbReference>
<proteinExistence type="predicted"/>